<dbReference type="PANTHER" id="PTHR23502:SF59">
    <property type="entry name" value="MULTIDRUG TRANSPORTER, PUTATIVE (AFU_ORTHOLOGUE AFUA_1G10370)-RELATED"/>
    <property type="match status" value="1"/>
</dbReference>
<feature type="transmembrane region" description="Helical" evidence="10">
    <location>
        <begin position="293"/>
        <end position="316"/>
    </location>
</feature>
<evidence type="ECO:0000256" key="3">
    <source>
        <dbReference type="ARBA" id="ARBA00022989"/>
    </source>
</evidence>
<keyword evidence="2 10" id="KW-0812">Transmembrane</keyword>
<dbReference type="CDD" id="cd17323">
    <property type="entry name" value="MFS_Tpo1_MDR_like"/>
    <property type="match status" value="1"/>
</dbReference>
<feature type="transmembrane region" description="Helical" evidence="10">
    <location>
        <begin position="530"/>
        <end position="553"/>
    </location>
</feature>
<name>A0A6A6PPF8_9PEZI</name>
<dbReference type="SUPFAM" id="SSF103473">
    <property type="entry name" value="MFS general substrate transporter"/>
    <property type="match status" value="1"/>
</dbReference>
<evidence type="ECO:0000313" key="12">
    <source>
        <dbReference type="EMBL" id="KAF2481323.1"/>
    </source>
</evidence>
<dbReference type="EMBL" id="MU001638">
    <property type="protein sequence ID" value="KAF2481323.1"/>
    <property type="molecule type" value="Genomic_DNA"/>
</dbReference>
<reference evidence="12" key="1">
    <citation type="journal article" date="2020" name="Stud. Mycol.">
        <title>101 Dothideomycetes genomes: a test case for predicting lifestyles and emergence of pathogens.</title>
        <authorList>
            <person name="Haridas S."/>
            <person name="Albert R."/>
            <person name="Binder M."/>
            <person name="Bloem J."/>
            <person name="Labutti K."/>
            <person name="Salamov A."/>
            <person name="Andreopoulos B."/>
            <person name="Baker S."/>
            <person name="Barry K."/>
            <person name="Bills G."/>
            <person name="Bluhm B."/>
            <person name="Cannon C."/>
            <person name="Castanera R."/>
            <person name="Culley D."/>
            <person name="Daum C."/>
            <person name="Ezra D."/>
            <person name="Gonzalez J."/>
            <person name="Henrissat B."/>
            <person name="Kuo A."/>
            <person name="Liang C."/>
            <person name="Lipzen A."/>
            <person name="Lutzoni F."/>
            <person name="Magnuson J."/>
            <person name="Mondo S."/>
            <person name="Nolan M."/>
            <person name="Ohm R."/>
            <person name="Pangilinan J."/>
            <person name="Park H.-J."/>
            <person name="Ramirez L."/>
            <person name="Alfaro M."/>
            <person name="Sun H."/>
            <person name="Tritt A."/>
            <person name="Yoshinaga Y."/>
            <person name="Zwiers L.-H."/>
            <person name="Turgeon B."/>
            <person name="Goodwin S."/>
            <person name="Spatafora J."/>
            <person name="Crous P."/>
            <person name="Grigoriev I."/>
        </authorList>
    </citation>
    <scope>NUCLEOTIDE SEQUENCE</scope>
    <source>
        <strain evidence="12">CBS 113389</strain>
    </source>
</reference>
<dbReference type="PANTHER" id="PTHR23502">
    <property type="entry name" value="MAJOR FACILITATOR SUPERFAMILY"/>
    <property type="match status" value="1"/>
</dbReference>
<dbReference type="Gene3D" id="1.20.1250.20">
    <property type="entry name" value="MFS general substrate transporter like domains"/>
    <property type="match status" value="1"/>
</dbReference>
<feature type="compositionally biased region" description="Low complexity" evidence="9">
    <location>
        <begin position="51"/>
        <end position="68"/>
    </location>
</feature>
<feature type="transmembrane region" description="Helical" evidence="10">
    <location>
        <begin position="165"/>
        <end position="184"/>
    </location>
</feature>
<feature type="domain" description="Major facilitator superfamily (MFS) profile" evidence="11">
    <location>
        <begin position="130"/>
        <end position="560"/>
    </location>
</feature>
<evidence type="ECO:0000256" key="8">
    <source>
        <dbReference type="ARBA" id="ARBA00077167"/>
    </source>
</evidence>
<gene>
    <name evidence="12" type="ORF">BDY17DRAFT_254435</name>
</gene>
<dbReference type="Proteomes" id="UP000799767">
    <property type="component" value="Unassembled WGS sequence"/>
</dbReference>
<keyword evidence="4 10" id="KW-0472">Membrane</keyword>
<feature type="transmembrane region" description="Helical" evidence="10">
    <location>
        <begin position="440"/>
        <end position="461"/>
    </location>
</feature>
<dbReference type="FunFam" id="1.20.1250.20:FF:000011">
    <property type="entry name" value="MFS multidrug transporter, putative"/>
    <property type="match status" value="1"/>
</dbReference>
<comment type="subcellular location">
    <subcellularLocation>
        <location evidence="1">Membrane</location>
        <topology evidence="1">Multi-pass membrane protein</topology>
    </subcellularLocation>
</comment>
<dbReference type="RefSeq" id="XP_033587893.1">
    <property type="nucleotide sequence ID" value="XM_033731434.1"/>
</dbReference>
<feature type="transmembrane region" description="Helical" evidence="10">
    <location>
        <begin position="399"/>
        <end position="419"/>
    </location>
</feature>
<keyword evidence="13" id="KW-1185">Reference proteome</keyword>
<evidence type="ECO:0000259" key="11">
    <source>
        <dbReference type="PROSITE" id="PS50850"/>
    </source>
</evidence>
<evidence type="ECO:0000256" key="4">
    <source>
        <dbReference type="ARBA" id="ARBA00023136"/>
    </source>
</evidence>
<evidence type="ECO:0000256" key="1">
    <source>
        <dbReference type="ARBA" id="ARBA00004141"/>
    </source>
</evidence>
<feature type="transmembrane region" description="Helical" evidence="10">
    <location>
        <begin position="196"/>
        <end position="213"/>
    </location>
</feature>
<evidence type="ECO:0000313" key="13">
    <source>
        <dbReference type="Proteomes" id="UP000799767"/>
    </source>
</evidence>
<dbReference type="GO" id="GO:0005886">
    <property type="term" value="C:plasma membrane"/>
    <property type="evidence" value="ECO:0007669"/>
    <property type="project" value="TreeGrafter"/>
</dbReference>
<dbReference type="AlphaFoldDB" id="A0A6A6PPF8"/>
<comment type="function">
    <text evidence="6">MFS transporter; part of the gene cluster that mediates the biosynthesis of cercosporin, a light-activated, non-host-selective toxin. The perylenequinone chromophore of cercosporin absorbs light energy to attain an electronically-activated triplet state and produces active oxygen species such as the hydroxyl radical, superoxide, hydrogen peroxide or singlet oxygen upon reaction with oxygen molecules. These reactive oxygen species cause damage to various cellular components including lipids, proteins and nucleic acids. Responsible for secretion and accumulation of cercosporin, but does not play any roles in self-protection against the toxicity of cercosporin.</text>
</comment>
<accession>A0A6A6PPF8</accession>
<dbReference type="Pfam" id="PF07690">
    <property type="entry name" value="MFS_1"/>
    <property type="match status" value="1"/>
</dbReference>
<dbReference type="GeneID" id="54472436"/>
<dbReference type="InterPro" id="IPR036259">
    <property type="entry name" value="MFS_trans_sf"/>
</dbReference>
<evidence type="ECO:0000256" key="2">
    <source>
        <dbReference type="ARBA" id="ARBA00022692"/>
    </source>
</evidence>
<evidence type="ECO:0000256" key="5">
    <source>
        <dbReference type="ARBA" id="ARBA00038347"/>
    </source>
</evidence>
<dbReference type="InterPro" id="IPR020846">
    <property type="entry name" value="MFS_dom"/>
</dbReference>
<comment type="similarity">
    <text evidence="5">Belongs to the major facilitator superfamily. CAR1 family.</text>
</comment>
<feature type="transmembrane region" description="Helical" evidence="10">
    <location>
        <begin position="467"/>
        <end position="492"/>
    </location>
</feature>
<evidence type="ECO:0000256" key="10">
    <source>
        <dbReference type="SAM" id="Phobius"/>
    </source>
</evidence>
<feature type="region of interest" description="Disordered" evidence="9">
    <location>
        <begin position="1"/>
        <end position="76"/>
    </location>
</feature>
<evidence type="ECO:0000256" key="6">
    <source>
        <dbReference type="ARBA" id="ARBA00053977"/>
    </source>
</evidence>
<feature type="transmembrane region" description="Helical" evidence="10">
    <location>
        <begin position="361"/>
        <end position="387"/>
    </location>
</feature>
<feature type="transmembrane region" description="Helical" evidence="10">
    <location>
        <begin position="504"/>
        <end position="524"/>
    </location>
</feature>
<sequence length="571" mass="61867">MSDATSSSLKGNAVDLEKNALEKEDPEADAIRSSSDGSAFSEGRHLEGVRSRSPSRGGSQPLSRSQSRGLERATTTASNALSIIRSRVPQRPFSHPLEHEKTAVDVIVDFEGPDDPYRPINWPFKKKVITTALYGLTTLSATLSSSIFSASTIPIAREFNVSTEVSTLGTSLFLIGFGAGPLLFAPLSEVYGRKPAVLIPTFVGAIFAFGVGAGKDIQTIIICRFFQGMFMSAPVTNTGGVLADIWAAQHRAAAIVGYALCLVGGPTLGPIIGGAFVITPGLGWRWTQYLSGMYALAILVIDILVLDESYPAALLVTKARRLRHATGNWALHAKHEEWDVSLREMANKYLIRPFALLRTPICFLIALYAGFCYGILYGMLGAFPYVFQELRGWNEVVGALPFLALLLGTVIGGATNLINQRFYLKALKKNNYRPVPEARLPPMCIGSFFFAGGLFVFAWTANPEITWVAPCVGGVMAGVGFFTIFQAALNYLLDTFQRYGASAIAANTFVRSGFAGAFPLFITYELKAIGVGWGISVYAIFATCLIPIPFCFVKWGPAIRARGEWSRESTL</sequence>
<feature type="compositionally biased region" description="Polar residues" evidence="9">
    <location>
        <begin position="1"/>
        <end position="10"/>
    </location>
</feature>
<evidence type="ECO:0000256" key="7">
    <source>
        <dbReference type="ARBA" id="ARBA00069139"/>
    </source>
</evidence>
<evidence type="ECO:0000256" key="9">
    <source>
        <dbReference type="SAM" id="MobiDB-lite"/>
    </source>
</evidence>
<dbReference type="PROSITE" id="PS50850">
    <property type="entry name" value="MFS"/>
    <property type="match status" value="1"/>
</dbReference>
<protein>
    <recommendedName>
        <fullName evidence="7">Cercosporin MFS transporter CTB4</fullName>
    </recommendedName>
    <alternativeName>
        <fullName evidence="8">Cercosporin toxin biosynthesis cluster protein 4</fullName>
    </alternativeName>
</protein>
<proteinExistence type="inferred from homology"/>
<feature type="transmembrane region" description="Helical" evidence="10">
    <location>
        <begin position="255"/>
        <end position="278"/>
    </location>
</feature>
<dbReference type="InterPro" id="IPR011701">
    <property type="entry name" value="MFS"/>
</dbReference>
<organism evidence="12 13">
    <name type="scientific">Neohortaea acidophila</name>
    <dbReference type="NCBI Taxonomy" id="245834"/>
    <lineage>
        <taxon>Eukaryota</taxon>
        <taxon>Fungi</taxon>
        <taxon>Dikarya</taxon>
        <taxon>Ascomycota</taxon>
        <taxon>Pezizomycotina</taxon>
        <taxon>Dothideomycetes</taxon>
        <taxon>Dothideomycetidae</taxon>
        <taxon>Mycosphaerellales</taxon>
        <taxon>Teratosphaeriaceae</taxon>
        <taxon>Neohortaea</taxon>
    </lineage>
</organism>
<dbReference type="GO" id="GO:0022857">
    <property type="term" value="F:transmembrane transporter activity"/>
    <property type="evidence" value="ECO:0007669"/>
    <property type="project" value="InterPro"/>
</dbReference>
<dbReference type="OrthoDB" id="9986881at2759"/>
<keyword evidence="3 10" id="KW-1133">Transmembrane helix</keyword>